<dbReference type="Proteomes" id="UP001178461">
    <property type="component" value="Chromosome 13"/>
</dbReference>
<dbReference type="EMBL" id="OX395138">
    <property type="protein sequence ID" value="CAI5789805.1"/>
    <property type="molecule type" value="Genomic_DNA"/>
</dbReference>
<keyword evidence="2" id="KW-1185">Reference proteome</keyword>
<protein>
    <submittedName>
        <fullName evidence="1">Uncharacterized protein</fullName>
    </submittedName>
</protein>
<sequence length="112" mass="12729">MEVTCTQLLIVRRKSSDLTECTSVMFVYGTLTSARYRKQPLSIPSKHLHVMTPNPYVLNFWSSILALLAHDNGNNILVGWTLMQTVTQSHTHFTINYFREVPSTKNALHPAP</sequence>
<organism evidence="1 2">
    <name type="scientific">Podarcis lilfordi</name>
    <name type="common">Lilford's wall lizard</name>
    <dbReference type="NCBI Taxonomy" id="74358"/>
    <lineage>
        <taxon>Eukaryota</taxon>
        <taxon>Metazoa</taxon>
        <taxon>Chordata</taxon>
        <taxon>Craniata</taxon>
        <taxon>Vertebrata</taxon>
        <taxon>Euteleostomi</taxon>
        <taxon>Lepidosauria</taxon>
        <taxon>Squamata</taxon>
        <taxon>Bifurcata</taxon>
        <taxon>Unidentata</taxon>
        <taxon>Episquamata</taxon>
        <taxon>Laterata</taxon>
        <taxon>Lacertibaenia</taxon>
        <taxon>Lacertidae</taxon>
        <taxon>Podarcis</taxon>
    </lineage>
</organism>
<name>A0AA35PL27_9SAUR</name>
<proteinExistence type="predicted"/>
<reference evidence="1" key="1">
    <citation type="submission" date="2022-12" db="EMBL/GenBank/DDBJ databases">
        <authorList>
            <person name="Alioto T."/>
            <person name="Alioto T."/>
            <person name="Gomez Garrido J."/>
        </authorList>
    </citation>
    <scope>NUCLEOTIDE SEQUENCE</scope>
</reference>
<evidence type="ECO:0000313" key="2">
    <source>
        <dbReference type="Proteomes" id="UP001178461"/>
    </source>
</evidence>
<evidence type="ECO:0000313" key="1">
    <source>
        <dbReference type="EMBL" id="CAI5789805.1"/>
    </source>
</evidence>
<dbReference type="AlphaFoldDB" id="A0AA35PL27"/>
<gene>
    <name evidence="1" type="ORF">PODLI_1B033684</name>
</gene>
<accession>A0AA35PL27</accession>